<feature type="domain" description="DUF5641" evidence="1">
    <location>
        <begin position="7"/>
        <end position="45"/>
    </location>
</feature>
<dbReference type="InterPro" id="IPR040676">
    <property type="entry name" value="DUF5641"/>
</dbReference>
<dbReference type="Pfam" id="PF18701">
    <property type="entry name" value="DUF5641"/>
    <property type="match status" value="1"/>
</dbReference>
<evidence type="ECO:0000259" key="1">
    <source>
        <dbReference type="Pfam" id="PF18701"/>
    </source>
</evidence>
<organism evidence="2 3">
    <name type="scientific">Dryococelus australis</name>
    <dbReference type="NCBI Taxonomy" id="614101"/>
    <lineage>
        <taxon>Eukaryota</taxon>
        <taxon>Metazoa</taxon>
        <taxon>Ecdysozoa</taxon>
        <taxon>Arthropoda</taxon>
        <taxon>Hexapoda</taxon>
        <taxon>Insecta</taxon>
        <taxon>Pterygota</taxon>
        <taxon>Neoptera</taxon>
        <taxon>Polyneoptera</taxon>
        <taxon>Phasmatodea</taxon>
        <taxon>Verophasmatodea</taxon>
        <taxon>Anareolatae</taxon>
        <taxon>Phasmatidae</taxon>
        <taxon>Eurycanthinae</taxon>
        <taxon>Dryococelus</taxon>
    </lineage>
</organism>
<accession>A0ABQ9GU19</accession>
<evidence type="ECO:0000313" key="3">
    <source>
        <dbReference type="Proteomes" id="UP001159363"/>
    </source>
</evidence>
<keyword evidence="3" id="KW-1185">Reference proteome</keyword>
<proteinExistence type="predicted"/>
<dbReference type="Proteomes" id="UP001159363">
    <property type="component" value="Chromosome 8"/>
</dbReference>
<dbReference type="EMBL" id="JARBHB010000009">
    <property type="protein sequence ID" value="KAJ8875531.1"/>
    <property type="molecule type" value="Genomic_DNA"/>
</dbReference>
<name>A0ABQ9GU19_9NEOP</name>
<comment type="caution">
    <text evidence="2">The sequence shown here is derived from an EMBL/GenBank/DDBJ whole genome shotgun (WGS) entry which is preliminary data.</text>
</comment>
<sequence>MKSREEFWPLARVEVYPGGDGNASITKVKTFSGELVRPVQRIYPLEISAPVEELKARVAHQVEKGLPALCHLRDLLGQDMAEWLKSPRN</sequence>
<protein>
    <recommendedName>
        <fullName evidence="1">DUF5641 domain-containing protein</fullName>
    </recommendedName>
</protein>
<evidence type="ECO:0000313" key="2">
    <source>
        <dbReference type="EMBL" id="KAJ8875531.1"/>
    </source>
</evidence>
<reference evidence="2 3" key="1">
    <citation type="submission" date="2023-02" db="EMBL/GenBank/DDBJ databases">
        <title>LHISI_Scaffold_Assembly.</title>
        <authorList>
            <person name="Stuart O.P."/>
            <person name="Cleave R."/>
            <person name="Magrath M.J.L."/>
            <person name="Mikheyev A.S."/>
        </authorList>
    </citation>
    <scope>NUCLEOTIDE SEQUENCE [LARGE SCALE GENOMIC DNA]</scope>
    <source>
        <strain evidence="2">Daus_M_001</strain>
        <tissue evidence="2">Leg muscle</tissue>
    </source>
</reference>
<gene>
    <name evidence="2" type="ORF">PR048_023426</name>
</gene>